<dbReference type="Proteomes" id="UP000214746">
    <property type="component" value="Unassembled WGS sequence"/>
</dbReference>
<dbReference type="EMBL" id="NHRJ02000001">
    <property type="protein sequence ID" value="PZE22842.1"/>
    <property type="molecule type" value="Genomic_DNA"/>
</dbReference>
<keyword evidence="2" id="KW-1185">Reference proteome</keyword>
<organism evidence="1 2">
    <name type="scientific">Paenibacillus xerothermodurans</name>
    <dbReference type="NCBI Taxonomy" id="1977292"/>
    <lineage>
        <taxon>Bacteria</taxon>
        <taxon>Bacillati</taxon>
        <taxon>Bacillota</taxon>
        <taxon>Bacilli</taxon>
        <taxon>Bacillales</taxon>
        <taxon>Paenibacillaceae</taxon>
        <taxon>Paenibacillus</taxon>
    </lineage>
</organism>
<protein>
    <submittedName>
        <fullName evidence="1">Uncharacterized protein</fullName>
    </submittedName>
</protein>
<sequence length="125" mass="14137">MSTLQKPKIKDLNHSECAAAPILNSLWERFDFSLLLAQSGIMKRNGTPSWLICCLYVVGLVTLFRRPESAIGRQRRSAEANVSALKLAQYTLSRFFTKDFAWTTFGKNVSSVCSKILMRLPMEMS</sequence>
<dbReference type="AlphaFoldDB" id="A0A2W1P5B9"/>
<name>A0A2W1P5B9_PAEXE</name>
<evidence type="ECO:0000313" key="2">
    <source>
        <dbReference type="Proteomes" id="UP000214746"/>
    </source>
</evidence>
<comment type="caution">
    <text evidence="1">The sequence shown here is derived from an EMBL/GenBank/DDBJ whole genome shotgun (WGS) entry which is preliminary data.</text>
</comment>
<dbReference type="RefSeq" id="WP_089198610.1">
    <property type="nucleotide sequence ID" value="NZ_NHRJ02000001.1"/>
</dbReference>
<evidence type="ECO:0000313" key="1">
    <source>
        <dbReference type="EMBL" id="PZE22842.1"/>
    </source>
</evidence>
<dbReference type="OrthoDB" id="2519014at2"/>
<accession>A0A2W1P5B9</accession>
<gene>
    <name evidence="1" type="ORF">CBW46_003545</name>
</gene>
<proteinExistence type="predicted"/>
<reference evidence="1" key="1">
    <citation type="submission" date="2018-06" db="EMBL/GenBank/DDBJ databases">
        <title>Paenibacillus xerothermodurans sp. nov. an extremely dry heat resistant spore forming bacterium isolated from the soil of Cape Canaveral, Florida.</title>
        <authorList>
            <person name="Seuylemezian A."/>
            <person name="Kaur N."/>
            <person name="Patil P."/>
            <person name="Patil P."/>
            <person name="Mayilraj S."/>
            <person name="Vaishampayan P."/>
        </authorList>
    </citation>
    <scope>NUCLEOTIDE SEQUENCE [LARGE SCALE GENOMIC DNA]</scope>
    <source>
        <strain evidence="1">ATCC 27380</strain>
    </source>
</reference>